<feature type="region of interest" description="Disordered" evidence="2">
    <location>
        <begin position="111"/>
        <end position="132"/>
    </location>
</feature>
<evidence type="ECO:0008006" key="5">
    <source>
        <dbReference type="Google" id="ProtNLM"/>
    </source>
</evidence>
<name>A0AAW1UD63_9CUCU</name>
<sequence>MHKKLSSLTSGETYASPQSDTLSAEGSGAQNPLPLPGNALSTHHEIQLLREQFEQQIQQTQAALAQLQLAREQLASEQAARIEAQTRTHQLLVHNRELLDHIAALVSHLQNGSENSGAAGSHQPNSTHLTLPQHQASGLPEQYLPDFTESTLDSNIHQPLAYNSPGFIENISATSCLPSSPLKTFNSTGNMFNFPYAPDATLESQLLHRLQILSGYTPQSPYAFGLNPTPSYFQSPFFSPPPVFNSNLNLPHSHQFPPSPVPTRHSFTENQIHGVRHSSEPRQIPYQYSNSISNSSRPLSSIHLQNYSQKLHNDAIEKQKNLHSQLQANYLQMNKSNPTSQFVSQKTNSLGENARNPQQHNINVKTNNIIKPLSQVGTLTTTDSDGKVRVIVPVPSNVNNSIKNNNNEAEGLLANLKLTDDFRMNGPPIQRSTSEKVPNRSDLMSQLSSSAKVERWFELLEPISISRPESGFVSCQDHEQENDDDERAILEGTRSLLMKLSARKQRKLLSLKLGKVTTF</sequence>
<feature type="coiled-coil region" evidence="1">
    <location>
        <begin position="43"/>
        <end position="87"/>
    </location>
</feature>
<dbReference type="AlphaFoldDB" id="A0AAW1UD63"/>
<feature type="region of interest" description="Disordered" evidence="2">
    <location>
        <begin position="1"/>
        <end position="39"/>
    </location>
</feature>
<keyword evidence="4" id="KW-1185">Reference proteome</keyword>
<evidence type="ECO:0000256" key="2">
    <source>
        <dbReference type="SAM" id="MobiDB-lite"/>
    </source>
</evidence>
<feature type="compositionally biased region" description="Polar residues" evidence="2">
    <location>
        <begin position="1"/>
        <end position="30"/>
    </location>
</feature>
<dbReference type="Proteomes" id="UP001431783">
    <property type="component" value="Unassembled WGS sequence"/>
</dbReference>
<protein>
    <recommendedName>
        <fullName evidence="5">Capon-like protein</fullName>
    </recommendedName>
</protein>
<evidence type="ECO:0000313" key="3">
    <source>
        <dbReference type="EMBL" id="KAK9881607.1"/>
    </source>
</evidence>
<proteinExistence type="predicted"/>
<reference evidence="3 4" key="1">
    <citation type="submission" date="2023-03" db="EMBL/GenBank/DDBJ databases">
        <title>Genome insight into feeding habits of ladybird beetles.</title>
        <authorList>
            <person name="Li H.-S."/>
            <person name="Huang Y.-H."/>
            <person name="Pang H."/>
        </authorList>
    </citation>
    <scope>NUCLEOTIDE SEQUENCE [LARGE SCALE GENOMIC DNA]</scope>
    <source>
        <strain evidence="3">SYSU_2023b</strain>
        <tissue evidence="3">Whole body</tissue>
    </source>
</reference>
<keyword evidence="1" id="KW-0175">Coiled coil</keyword>
<evidence type="ECO:0000256" key="1">
    <source>
        <dbReference type="SAM" id="Coils"/>
    </source>
</evidence>
<gene>
    <name evidence="3" type="ORF">WA026_016478</name>
</gene>
<comment type="caution">
    <text evidence="3">The sequence shown here is derived from an EMBL/GenBank/DDBJ whole genome shotgun (WGS) entry which is preliminary data.</text>
</comment>
<organism evidence="3 4">
    <name type="scientific">Henosepilachna vigintioctopunctata</name>
    <dbReference type="NCBI Taxonomy" id="420089"/>
    <lineage>
        <taxon>Eukaryota</taxon>
        <taxon>Metazoa</taxon>
        <taxon>Ecdysozoa</taxon>
        <taxon>Arthropoda</taxon>
        <taxon>Hexapoda</taxon>
        <taxon>Insecta</taxon>
        <taxon>Pterygota</taxon>
        <taxon>Neoptera</taxon>
        <taxon>Endopterygota</taxon>
        <taxon>Coleoptera</taxon>
        <taxon>Polyphaga</taxon>
        <taxon>Cucujiformia</taxon>
        <taxon>Coccinelloidea</taxon>
        <taxon>Coccinellidae</taxon>
        <taxon>Epilachninae</taxon>
        <taxon>Epilachnini</taxon>
        <taxon>Henosepilachna</taxon>
    </lineage>
</organism>
<dbReference type="EMBL" id="JARQZJ010000069">
    <property type="protein sequence ID" value="KAK9881607.1"/>
    <property type="molecule type" value="Genomic_DNA"/>
</dbReference>
<evidence type="ECO:0000313" key="4">
    <source>
        <dbReference type="Proteomes" id="UP001431783"/>
    </source>
</evidence>
<accession>A0AAW1UD63</accession>